<comment type="caution">
    <text evidence="2">The sequence shown here is derived from an EMBL/GenBank/DDBJ whole genome shotgun (WGS) entry which is preliminary data.</text>
</comment>
<keyword evidence="3" id="KW-1185">Reference proteome</keyword>
<evidence type="ECO:0000256" key="1">
    <source>
        <dbReference type="SAM" id="SignalP"/>
    </source>
</evidence>
<protein>
    <recommendedName>
        <fullName evidence="4">Lipoprotein</fullName>
    </recommendedName>
</protein>
<dbReference type="PROSITE" id="PS51257">
    <property type="entry name" value="PROKAR_LIPOPROTEIN"/>
    <property type="match status" value="1"/>
</dbReference>
<feature type="signal peptide" evidence="1">
    <location>
        <begin position="1"/>
        <end position="20"/>
    </location>
</feature>
<proteinExistence type="predicted"/>
<organism evidence="2 3">
    <name type="scientific">Paenibacillus septentrionalis</name>
    <dbReference type="NCBI Taxonomy" id="429342"/>
    <lineage>
        <taxon>Bacteria</taxon>
        <taxon>Bacillati</taxon>
        <taxon>Bacillota</taxon>
        <taxon>Bacilli</taxon>
        <taxon>Bacillales</taxon>
        <taxon>Paenibacillaceae</taxon>
        <taxon>Paenibacillus</taxon>
    </lineage>
</organism>
<keyword evidence="1" id="KW-0732">Signal</keyword>
<dbReference type="RefSeq" id="WP_379235755.1">
    <property type="nucleotide sequence ID" value="NZ_JBHSTE010000004.1"/>
</dbReference>
<reference evidence="3" key="1">
    <citation type="journal article" date="2019" name="Int. J. Syst. Evol. Microbiol.">
        <title>The Global Catalogue of Microorganisms (GCM) 10K type strain sequencing project: providing services to taxonomists for standard genome sequencing and annotation.</title>
        <authorList>
            <consortium name="The Broad Institute Genomics Platform"/>
            <consortium name="The Broad Institute Genome Sequencing Center for Infectious Disease"/>
            <person name="Wu L."/>
            <person name="Ma J."/>
        </authorList>
    </citation>
    <scope>NUCLEOTIDE SEQUENCE [LARGE SCALE GENOMIC DNA]</scope>
    <source>
        <strain evidence="3">PCU 280</strain>
    </source>
</reference>
<dbReference type="EMBL" id="JBHSTE010000004">
    <property type="protein sequence ID" value="MFC6333858.1"/>
    <property type="molecule type" value="Genomic_DNA"/>
</dbReference>
<dbReference type="Proteomes" id="UP001596233">
    <property type="component" value="Unassembled WGS sequence"/>
</dbReference>
<sequence length="179" mass="19880">MFKKKWLVLLVIAGALSALLAGCGKSEEEKLLEELENVFGSSITTVEEGTPEATLQEIDNFITRDIWNKGFVDISWYINSGTSSTGATIDIDLTLERLGQSIEKKREYDTVINELGDDYAQIKDIWSKLSGEIDSLYEYASQNKPEAKSGDSGFDTGLFKQYSEAFGDDVAALIEKQQQ</sequence>
<accession>A0ABW1V7C7</accession>
<feature type="chain" id="PRO_5045181769" description="Lipoprotein" evidence="1">
    <location>
        <begin position="21"/>
        <end position="179"/>
    </location>
</feature>
<gene>
    <name evidence="2" type="ORF">ACFP56_14620</name>
</gene>
<evidence type="ECO:0008006" key="4">
    <source>
        <dbReference type="Google" id="ProtNLM"/>
    </source>
</evidence>
<evidence type="ECO:0000313" key="2">
    <source>
        <dbReference type="EMBL" id="MFC6333858.1"/>
    </source>
</evidence>
<evidence type="ECO:0000313" key="3">
    <source>
        <dbReference type="Proteomes" id="UP001596233"/>
    </source>
</evidence>
<name>A0ABW1V7C7_9BACL</name>